<proteinExistence type="inferred from homology"/>
<accession>A0ABX1JS45</accession>
<dbReference type="Proteomes" id="UP000523795">
    <property type="component" value="Unassembled WGS sequence"/>
</dbReference>
<gene>
    <name evidence="9" type="ORF">HER39_13570</name>
</gene>
<dbReference type="InterPro" id="IPR000994">
    <property type="entry name" value="Pept_M24"/>
</dbReference>
<dbReference type="EMBL" id="JAAZSR010000257">
    <property type="protein sequence ID" value="NKX51576.1"/>
    <property type="molecule type" value="Genomic_DNA"/>
</dbReference>
<dbReference type="Gene3D" id="3.90.230.10">
    <property type="entry name" value="Creatinase/methionine aminopeptidase superfamily"/>
    <property type="match status" value="1"/>
</dbReference>
<dbReference type="Pfam" id="PF00557">
    <property type="entry name" value="Peptidase_M24"/>
    <property type="match status" value="1"/>
</dbReference>
<evidence type="ECO:0000256" key="5">
    <source>
        <dbReference type="ARBA" id="ARBA00022723"/>
    </source>
</evidence>
<keyword evidence="5" id="KW-0479">Metal-binding</keyword>
<comment type="cofactor">
    <cofactor evidence="2">
        <name>Mn(2+)</name>
        <dbReference type="ChEBI" id="CHEBI:29035"/>
    </cofactor>
</comment>
<organism evidence="9 10">
    <name type="scientific">Arthrobacter deserti</name>
    <dbReference type="NCBI Taxonomy" id="1742687"/>
    <lineage>
        <taxon>Bacteria</taxon>
        <taxon>Bacillati</taxon>
        <taxon>Actinomycetota</taxon>
        <taxon>Actinomycetes</taxon>
        <taxon>Micrococcales</taxon>
        <taxon>Micrococcaceae</taxon>
        <taxon>Arthrobacter</taxon>
    </lineage>
</organism>
<dbReference type="EC" id="3.4.11.9" evidence="4"/>
<reference evidence="9 10" key="1">
    <citation type="submission" date="2020-04" db="EMBL/GenBank/DDBJ databases">
        <authorList>
            <person name="Liu S."/>
        </authorList>
    </citation>
    <scope>NUCLEOTIDE SEQUENCE [LARGE SCALE GENOMIC DNA]</scope>
    <source>
        <strain evidence="9 10">CGMCC 1.15091</strain>
    </source>
</reference>
<dbReference type="SUPFAM" id="SSF55920">
    <property type="entry name" value="Creatinase/aminopeptidase"/>
    <property type="match status" value="1"/>
</dbReference>
<evidence type="ECO:0000313" key="10">
    <source>
        <dbReference type="Proteomes" id="UP000523795"/>
    </source>
</evidence>
<evidence type="ECO:0000256" key="7">
    <source>
        <dbReference type="ARBA" id="ARBA00023211"/>
    </source>
</evidence>
<evidence type="ECO:0000313" key="9">
    <source>
        <dbReference type="EMBL" id="NKX51576.1"/>
    </source>
</evidence>
<keyword evidence="7" id="KW-0464">Manganese</keyword>
<comment type="similarity">
    <text evidence="3">Belongs to the peptidase M24B family.</text>
</comment>
<keyword evidence="6" id="KW-0378">Hydrolase</keyword>
<evidence type="ECO:0000256" key="2">
    <source>
        <dbReference type="ARBA" id="ARBA00001936"/>
    </source>
</evidence>
<dbReference type="PANTHER" id="PTHR43226">
    <property type="entry name" value="XAA-PRO AMINOPEPTIDASE 3"/>
    <property type="match status" value="1"/>
</dbReference>
<evidence type="ECO:0000256" key="1">
    <source>
        <dbReference type="ARBA" id="ARBA00001424"/>
    </source>
</evidence>
<name>A0ABX1JS45_9MICC</name>
<keyword evidence="10" id="KW-1185">Reference proteome</keyword>
<comment type="catalytic activity">
    <reaction evidence="1">
        <text>Release of any N-terminal amino acid, including proline, that is linked to proline, even from a dipeptide or tripeptide.</text>
        <dbReference type="EC" id="3.4.11.9"/>
    </reaction>
</comment>
<protein>
    <recommendedName>
        <fullName evidence="4">Xaa-Pro aminopeptidase</fullName>
        <ecNumber evidence="4">3.4.11.9</ecNumber>
    </recommendedName>
</protein>
<dbReference type="PANTHER" id="PTHR43226:SF4">
    <property type="entry name" value="XAA-PRO AMINOPEPTIDASE 3"/>
    <property type="match status" value="1"/>
</dbReference>
<evidence type="ECO:0000256" key="3">
    <source>
        <dbReference type="ARBA" id="ARBA00008766"/>
    </source>
</evidence>
<evidence type="ECO:0000256" key="4">
    <source>
        <dbReference type="ARBA" id="ARBA00012574"/>
    </source>
</evidence>
<evidence type="ECO:0000259" key="8">
    <source>
        <dbReference type="Pfam" id="PF00557"/>
    </source>
</evidence>
<dbReference type="InterPro" id="IPR052433">
    <property type="entry name" value="X-Pro_dipept-like"/>
</dbReference>
<evidence type="ECO:0000256" key="6">
    <source>
        <dbReference type="ARBA" id="ARBA00022801"/>
    </source>
</evidence>
<comment type="caution">
    <text evidence="9">The sequence shown here is derived from an EMBL/GenBank/DDBJ whole genome shotgun (WGS) entry which is preliminary data.</text>
</comment>
<feature type="non-terminal residue" evidence="9">
    <location>
        <position position="132"/>
    </location>
</feature>
<dbReference type="InterPro" id="IPR036005">
    <property type="entry name" value="Creatinase/aminopeptidase-like"/>
</dbReference>
<sequence length="132" mass="14538">RLLRDVDLNVDALVDTSRTNTGVDLEESDTLDAELSEALSELRLRKDEWEAGELKKAVAATVSGFHEVVKVLPRAMAHERGERVVEGAFFARAREDGNDLGYETIAAAGNNATILHWIRNNGRVRAGDLLLL</sequence>
<feature type="domain" description="Peptidase M24" evidence="8">
    <location>
        <begin position="54"/>
        <end position="132"/>
    </location>
</feature>
<feature type="non-terminal residue" evidence="9">
    <location>
        <position position="1"/>
    </location>
</feature>